<dbReference type="Proteomes" id="UP001327560">
    <property type="component" value="Chromosome 2"/>
</dbReference>
<keyword evidence="3" id="KW-1185">Reference proteome</keyword>
<accession>A0AAQ3Q6P3</accession>
<dbReference type="PANTHER" id="PTHR31635">
    <property type="entry name" value="REVERSE TRANSCRIPTASE DOMAIN-CONTAINING PROTEIN-RELATED"/>
    <property type="match status" value="1"/>
</dbReference>
<proteinExistence type="predicted"/>
<dbReference type="EMBL" id="CP136891">
    <property type="protein sequence ID" value="WOK98017.1"/>
    <property type="molecule type" value="Genomic_DNA"/>
</dbReference>
<protein>
    <recommendedName>
        <fullName evidence="1">Reverse transcriptase domain-containing protein</fullName>
    </recommendedName>
</protein>
<evidence type="ECO:0000259" key="1">
    <source>
        <dbReference type="Pfam" id="PF00078"/>
    </source>
</evidence>
<gene>
    <name evidence="2" type="ORF">Cni_G06725</name>
</gene>
<name>A0AAQ3Q6P3_9LILI</name>
<dbReference type="AlphaFoldDB" id="A0AAQ3Q6P3"/>
<dbReference type="PANTHER" id="PTHR31635:SF196">
    <property type="entry name" value="REVERSE TRANSCRIPTASE DOMAIN-CONTAINING PROTEIN-RELATED"/>
    <property type="match status" value="1"/>
</dbReference>
<reference evidence="2 3" key="1">
    <citation type="submission" date="2023-10" db="EMBL/GenBank/DDBJ databases">
        <title>Chromosome-scale genome assembly provides insights into flower coloration mechanisms of Canna indica.</title>
        <authorList>
            <person name="Li C."/>
        </authorList>
    </citation>
    <scope>NUCLEOTIDE SEQUENCE [LARGE SCALE GENOMIC DNA]</scope>
    <source>
        <tissue evidence="2">Flower</tissue>
    </source>
</reference>
<evidence type="ECO:0000313" key="3">
    <source>
        <dbReference type="Proteomes" id="UP001327560"/>
    </source>
</evidence>
<organism evidence="2 3">
    <name type="scientific">Canna indica</name>
    <name type="common">Indian-shot</name>
    <dbReference type="NCBI Taxonomy" id="4628"/>
    <lineage>
        <taxon>Eukaryota</taxon>
        <taxon>Viridiplantae</taxon>
        <taxon>Streptophyta</taxon>
        <taxon>Embryophyta</taxon>
        <taxon>Tracheophyta</taxon>
        <taxon>Spermatophyta</taxon>
        <taxon>Magnoliopsida</taxon>
        <taxon>Liliopsida</taxon>
        <taxon>Zingiberales</taxon>
        <taxon>Cannaceae</taxon>
        <taxon>Canna</taxon>
    </lineage>
</organism>
<dbReference type="Pfam" id="PF00078">
    <property type="entry name" value="RVT_1"/>
    <property type="match status" value="1"/>
</dbReference>
<evidence type="ECO:0000313" key="2">
    <source>
        <dbReference type="EMBL" id="WOK98017.1"/>
    </source>
</evidence>
<dbReference type="InterPro" id="IPR000477">
    <property type="entry name" value="RT_dom"/>
</dbReference>
<sequence length="283" mass="32276">MSALRFTRKALSVWNKNSLGVLENILDDTIVIISVLERLDAIADLSFEDENKLRALNNKAIAPRRQISLKWWAKAKNTWINDGDNNSAYFHRMACIKRRKNKFYKINSASGLSLVTDADISKAFTDFYKDMWLDTSHLFVDISQELLVNVLDNSSLDEIIRPFSILEVTTVVKAMPNGKSPVLDGFTTNRIQSVVLKLVAKNQSAFIKGRSIQDNIPSVQEIAHSMYGSKSKNQWVMVKIDLEKAYDKISWAAFFAMLNAYKFPYKFVEWIKACLSSGSHRLH</sequence>
<feature type="domain" description="Reverse transcriptase" evidence="1">
    <location>
        <begin position="185"/>
        <end position="276"/>
    </location>
</feature>